<evidence type="ECO:0000256" key="4">
    <source>
        <dbReference type="ARBA" id="ARBA00022833"/>
    </source>
</evidence>
<keyword evidence="12" id="KW-1185">Reference proteome</keyword>
<dbReference type="PROSITE" id="PS00028">
    <property type="entry name" value="ZINC_FINGER_C2H2_1"/>
    <property type="match status" value="1"/>
</dbReference>
<evidence type="ECO:0000256" key="9">
    <source>
        <dbReference type="SAM" id="MobiDB-lite"/>
    </source>
</evidence>
<accession>A0A0F4GL14</accession>
<dbReference type="Gene3D" id="3.30.160.60">
    <property type="entry name" value="Classic Zinc Finger"/>
    <property type="match status" value="1"/>
</dbReference>
<dbReference type="PANTHER" id="PTHR46179">
    <property type="entry name" value="ZINC FINGER PROTEIN"/>
    <property type="match status" value="1"/>
</dbReference>
<keyword evidence="6" id="KW-0804">Transcription</keyword>
<reference evidence="11 12" key="1">
    <citation type="submission" date="2015-03" db="EMBL/GenBank/DDBJ databases">
        <title>RNA-seq based gene annotation and comparative genomics of four Zymoseptoria species reveal species-specific pathogenicity related genes and transposable element activity.</title>
        <authorList>
            <person name="Grandaubert J."/>
            <person name="Bhattacharyya A."/>
            <person name="Stukenbrock E.H."/>
        </authorList>
    </citation>
    <scope>NUCLEOTIDE SEQUENCE [LARGE SCALE GENOMIC DNA]</scope>
    <source>
        <strain evidence="11 12">Zb18110</strain>
    </source>
</reference>
<proteinExistence type="predicted"/>
<evidence type="ECO:0000256" key="5">
    <source>
        <dbReference type="ARBA" id="ARBA00023015"/>
    </source>
</evidence>
<evidence type="ECO:0000256" key="6">
    <source>
        <dbReference type="ARBA" id="ARBA00023163"/>
    </source>
</evidence>
<dbReference type="EMBL" id="LAFY01000430">
    <property type="protein sequence ID" value="KJX98076.1"/>
    <property type="molecule type" value="Genomic_DNA"/>
</dbReference>
<keyword evidence="3 8" id="KW-0863">Zinc-finger</keyword>
<evidence type="ECO:0000256" key="3">
    <source>
        <dbReference type="ARBA" id="ARBA00022771"/>
    </source>
</evidence>
<feature type="region of interest" description="Disordered" evidence="9">
    <location>
        <begin position="218"/>
        <end position="284"/>
    </location>
</feature>
<dbReference type="PROSITE" id="PS50157">
    <property type="entry name" value="ZINC_FINGER_C2H2_2"/>
    <property type="match status" value="1"/>
</dbReference>
<dbReference type="InterPro" id="IPR013087">
    <property type="entry name" value="Znf_C2H2_type"/>
</dbReference>
<dbReference type="OrthoDB" id="8117402at2759"/>
<dbReference type="Proteomes" id="UP000033647">
    <property type="component" value="Unassembled WGS sequence"/>
</dbReference>
<dbReference type="PANTHER" id="PTHR46179:SF13">
    <property type="entry name" value="C2H2-TYPE DOMAIN-CONTAINING PROTEIN"/>
    <property type="match status" value="1"/>
</dbReference>
<evidence type="ECO:0000256" key="2">
    <source>
        <dbReference type="ARBA" id="ARBA00022723"/>
    </source>
</evidence>
<evidence type="ECO:0000256" key="7">
    <source>
        <dbReference type="ARBA" id="ARBA00023242"/>
    </source>
</evidence>
<dbReference type="GO" id="GO:0006357">
    <property type="term" value="P:regulation of transcription by RNA polymerase II"/>
    <property type="evidence" value="ECO:0007669"/>
    <property type="project" value="TreeGrafter"/>
</dbReference>
<evidence type="ECO:0000256" key="8">
    <source>
        <dbReference type="PROSITE-ProRule" id="PRU00042"/>
    </source>
</evidence>
<evidence type="ECO:0000313" key="12">
    <source>
        <dbReference type="Proteomes" id="UP000033647"/>
    </source>
</evidence>
<protein>
    <recommendedName>
        <fullName evidence="10">C2H2-type domain-containing protein</fullName>
    </recommendedName>
</protein>
<dbReference type="SMART" id="SM00355">
    <property type="entry name" value="ZnF_C2H2"/>
    <property type="match status" value="5"/>
</dbReference>
<evidence type="ECO:0000256" key="1">
    <source>
        <dbReference type="ARBA" id="ARBA00004123"/>
    </source>
</evidence>
<sequence>MSQATTDVPSRKAERIAFQDKPIACTVEWCQHRFDTWEDMHYHKKREPDHFYCSKCRLDCEDWDSQLAHKVDNMAPYLEGRKKVDDDLKHITCEFCGEDFKSFGGRKRHRTQSHPANQDIRCPGCPATFIRATYFVDHLEHNKCPNISSMNFLNRINHKYIVKQLLEGALSSLEYANHGHEHNLNPGAITDGEETLDQDTGGVSLLDDQNEAQLSGYKAMDPESSTGSSTKSPQPAQESWPRMPQSLSTATASMRSMSISERAPPIGAKKGILKTPRTPQPTNPLIDRIVTPAESISQNGSAASSEVTAVAASEKPRPTAWNSGKTASSLFPTPKEKQIVNPGDWGGYLVATKSSNDANQVEQPNMFRTQFWNITSKEYNVQQFWSELLNAYFCPFPSCADGTGKYSAASDIEAHIRLAHTMTCYRCPLCLKRFDRVAKLVGHVETSMKCRVKYSDQFDSFLDEITGGFLKSKNVGEPKIYRPETALVKHGQQGGGVMATVFEAKHPDVKW</sequence>
<feature type="region of interest" description="Disordered" evidence="9">
    <location>
        <begin position="184"/>
        <end position="203"/>
    </location>
</feature>
<dbReference type="AlphaFoldDB" id="A0A0F4GL14"/>
<dbReference type="InterPro" id="IPR051061">
    <property type="entry name" value="Zinc_finger_trans_reg"/>
</dbReference>
<organism evidence="11 12">
    <name type="scientific">Zymoseptoria brevis</name>
    <dbReference type="NCBI Taxonomy" id="1047168"/>
    <lineage>
        <taxon>Eukaryota</taxon>
        <taxon>Fungi</taxon>
        <taxon>Dikarya</taxon>
        <taxon>Ascomycota</taxon>
        <taxon>Pezizomycotina</taxon>
        <taxon>Dothideomycetes</taxon>
        <taxon>Dothideomycetidae</taxon>
        <taxon>Mycosphaerellales</taxon>
        <taxon>Mycosphaerellaceae</taxon>
        <taxon>Zymoseptoria</taxon>
    </lineage>
</organism>
<dbReference type="GO" id="GO:0008270">
    <property type="term" value="F:zinc ion binding"/>
    <property type="evidence" value="ECO:0007669"/>
    <property type="project" value="UniProtKB-KW"/>
</dbReference>
<keyword evidence="5" id="KW-0805">Transcription regulation</keyword>
<name>A0A0F4GL14_9PEZI</name>
<comment type="subcellular location">
    <subcellularLocation>
        <location evidence="1">Nucleus</location>
    </subcellularLocation>
</comment>
<keyword evidence="7" id="KW-0539">Nucleus</keyword>
<keyword evidence="4" id="KW-0862">Zinc</keyword>
<keyword evidence="2" id="KW-0479">Metal-binding</keyword>
<feature type="compositionally biased region" description="Polar residues" evidence="9">
    <location>
        <begin position="223"/>
        <end position="237"/>
    </location>
</feature>
<gene>
    <name evidence="11" type="ORF">TI39_contig438g00014</name>
</gene>
<evidence type="ECO:0000259" key="10">
    <source>
        <dbReference type="PROSITE" id="PS50157"/>
    </source>
</evidence>
<comment type="caution">
    <text evidence="11">The sequence shown here is derived from an EMBL/GenBank/DDBJ whole genome shotgun (WGS) entry which is preliminary data.</text>
</comment>
<dbReference type="GO" id="GO:0005634">
    <property type="term" value="C:nucleus"/>
    <property type="evidence" value="ECO:0007669"/>
    <property type="project" value="UniProtKB-SubCell"/>
</dbReference>
<evidence type="ECO:0000313" key="11">
    <source>
        <dbReference type="EMBL" id="KJX98076.1"/>
    </source>
</evidence>
<feature type="domain" description="C2H2-type" evidence="10">
    <location>
        <begin position="91"/>
        <end position="119"/>
    </location>
</feature>
<feature type="compositionally biased region" description="Polar residues" evidence="9">
    <location>
        <begin position="245"/>
        <end position="259"/>
    </location>
</feature>